<organism evidence="8">
    <name type="scientific">Prevotella sp. GTC17254</name>
    <dbReference type="NCBI Taxonomy" id="3236794"/>
    <lineage>
        <taxon>Bacteria</taxon>
        <taxon>Pseudomonadati</taxon>
        <taxon>Bacteroidota</taxon>
        <taxon>Bacteroidia</taxon>
        <taxon>Bacteroidales</taxon>
        <taxon>Prevotellaceae</taxon>
        <taxon>Prevotella</taxon>
    </lineage>
</organism>
<feature type="domain" description="Phage shock protein PspC N-terminal" evidence="7">
    <location>
        <begin position="23"/>
        <end position="80"/>
    </location>
</feature>
<evidence type="ECO:0000259" key="7">
    <source>
        <dbReference type="Pfam" id="PF04024"/>
    </source>
</evidence>
<proteinExistence type="predicted"/>
<keyword evidence="4 6" id="KW-1133">Transmembrane helix</keyword>
<dbReference type="GO" id="GO:0005886">
    <property type="term" value="C:plasma membrane"/>
    <property type="evidence" value="ECO:0007669"/>
    <property type="project" value="UniProtKB-SubCell"/>
</dbReference>
<protein>
    <submittedName>
        <fullName evidence="8">PspC domain-containing protein</fullName>
    </submittedName>
</protein>
<dbReference type="PANTHER" id="PTHR33885">
    <property type="entry name" value="PHAGE SHOCK PROTEIN C"/>
    <property type="match status" value="1"/>
</dbReference>
<evidence type="ECO:0000256" key="2">
    <source>
        <dbReference type="ARBA" id="ARBA00022475"/>
    </source>
</evidence>
<comment type="subcellular location">
    <subcellularLocation>
        <location evidence="1">Cell membrane</location>
        <topology evidence="1">Single-pass membrane protein</topology>
    </subcellularLocation>
</comment>
<keyword evidence="3 6" id="KW-0812">Transmembrane</keyword>
<evidence type="ECO:0000256" key="5">
    <source>
        <dbReference type="ARBA" id="ARBA00023136"/>
    </source>
</evidence>
<evidence type="ECO:0000256" key="3">
    <source>
        <dbReference type="ARBA" id="ARBA00022692"/>
    </source>
</evidence>
<gene>
    <name evidence="8" type="ORF">GTC17254_15270</name>
</gene>
<reference evidence="8" key="1">
    <citation type="submission" date="2024-07" db="EMBL/GenBank/DDBJ databases">
        <title>Complete genome sequence of Prevotella sp. YM-2024 GTC17254.</title>
        <authorList>
            <person name="Hayashi M."/>
            <person name="Muto Y."/>
            <person name="Tanaka K."/>
            <person name="Niwa H."/>
        </authorList>
    </citation>
    <scope>NUCLEOTIDE SEQUENCE</scope>
    <source>
        <strain evidence="8">GTC17254</strain>
    </source>
</reference>
<dbReference type="EMBL" id="AP035786">
    <property type="protein sequence ID" value="BFO73930.1"/>
    <property type="molecule type" value="Genomic_DNA"/>
</dbReference>
<evidence type="ECO:0000256" key="1">
    <source>
        <dbReference type="ARBA" id="ARBA00004162"/>
    </source>
</evidence>
<name>A0AB33IW92_9BACT</name>
<evidence type="ECO:0000313" key="8">
    <source>
        <dbReference type="EMBL" id="BFO73930.1"/>
    </source>
</evidence>
<dbReference type="InterPro" id="IPR052027">
    <property type="entry name" value="PspC"/>
</dbReference>
<evidence type="ECO:0000256" key="6">
    <source>
        <dbReference type="SAM" id="Phobius"/>
    </source>
</evidence>
<evidence type="ECO:0000256" key="4">
    <source>
        <dbReference type="ARBA" id="ARBA00022989"/>
    </source>
</evidence>
<dbReference type="InterPro" id="IPR007168">
    <property type="entry name" value="Phageshock_PspC_N"/>
</dbReference>
<keyword evidence="5 6" id="KW-0472">Membrane</keyword>
<keyword evidence="2" id="KW-1003">Cell membrane</keyword>
<dbReference type="Pfam" id="PF04024">
    <property type="entry name" value="PspC"/>
    <property type="match status" value="1"/>
</dbReference>
<dbReference type="PANTHER" id="PTHR33885:SF3">
    <property type="entry name" value="PHAGE SHOCK PROTEIN C"/>
    <property type="match status" value="1"/>
</dbReference>
<accession>A0AB33IW92</accession>
<dbReference type="AlphaFoldDB" id="A0AB33IW92"/>
<sequence>MQLSGTAQRPTDNQTYIKMSTGKRIYRPNNRMIAGVCSGIAAYFDFDPTLTRVLYALLTVFTVFSGVIVYLILWLVMPSE</sequence>
<feature type="transmembrane region" description="Helical" evidence="6">
    <location>
        <begin position="53"/>
        <end position="76"/>
    </location>
</feature>